<sequence length="403" mass="42248">MKPTLALMAVSALLLASCNRTDTTPVVEPTVDPATMAPAAPVVGQAVELQQVPGLSRAGLQQLAAVTNPSNPDLDPDLKTLLALFGSKVPQYINPTGIGTLVQGFGGQSRVTAQALNDVQDLLPTGTVTYAADGTRSYAAAPTDGYVEIDQRNNTRIEAKWKVGGAATVLINSGTRFNPQTNQLQQVQQEVPTNAAVSLSAAGKVLAALAFKMTPGACVNLAGPTALSLSGWAGRDTNSPARVSLDYAWTDQKVSLSASALYRTTTQKVSSDVKLDIAGTTSDRCGTNFTFTPTRANVTGTLDIPSYKTDLTVYLRNLSNLTINASTLKAQNPFAKIGGTANASLTFNDKPVMTAFGPLADGTDMNLQPGDQVLVQYVKNGQLVKTDVDGAVKDVREVFGVPF</sequence>
<reference evidence="2 3" key="1">
    <citation type="submission" date="2022-11" db="EMBL/GenBank/DDBJ databases">
        <title>Deinococcus ZS9-10, Low Temperature and Draught-tolerating, UV-resistant Bacteria from Continental Antarctica.</title>
        <authorList>
            <person name="Cheng L."/>
        </authorList>
    </citation>
    <scope>NUCLEOTIDE SEQUENCE [LARGE SCALE GENOMIC DNA]</scope>
    <source>
        <strain evidence="2 3">ZS9-10</strain>
    </source>
</reference>
<accession>A0ABU4DLL5</accession>
<keyword evidence="1" id="KW-0732">Signal</keyword>
<dbReference type="RefSeq" id="WP_317638636.1">
    <property type="nucleotide sequence ID" value="NZ_JAPMIV010000002.1"/>
</dbReference>
<keyword evidence="3" id="KW-1185">Reference proteome</keyword>
<evidence type="ECO:0000313" key="2">
    <source>
        <dbReference type="EMBL" id="MDV6373331.1"/>
    </source>
</evidence>
<comment type="caution">
    <text evidence="2">The sequence shown here is derived from an EMBL/GenBank/DDBJ whole genome shotgun (WGS) entry which is preliminary data.</text>
</comment>
<feature type="chain" id="PRO_5045882959" evidence="1">
    <location>
        <begin position="23"/>
        <end position="403"/>
    </location>
</feature>
<name>A0ABU4DLL5_9DEIO</name>
<dbReference type="Proteomes" id="UP001276150">
    <property type="component" value="Unassembled WGS sequence"/>
</dbReference>
<organism evidence="2 3">
    <name type="scientific">Deinococcus arenicola</name>
    <dbReference type="NCBI Taxonomy" id="2994950"/>
    <lineage>
        <taxon>Bacteria</taxon>
        <taxon>Thermotogati</taxon>
        <taxon>Deinococcota</taxon>
        <taxon>Deinococci</taxon>
        <taxon>Deinococcales</taxon>
        <taxon>Deinococcaceae</taxon>
        <taxon>Deinococcus</taxon>
    </lineage>
</organism>
<gene>
    <name evidence="2" type="ORF">ORD21_01810</name>
</gene>
<dbReference type="EMBL" id="JAPMIV010000002">
    <property type="protein sequence ID" value="MDV6373331.1"/>
    <property type="molecule type" value="Genomic_DNA"/>
</dbReference>
<proteinExistence type="predicted"/>
<feature type="signal peptide" evidence="1">
    <location>
        <begin position="1"/>
        <end position="22"/>
    </location>
</feature>
<dbReference type="PROSITE" id="PS51257">
    <property type="entry name" value="PROKAR_LIPOPROTEIN"/>
    <property type="match status" value="1"/>
</dbReference>
<evidence type="ECO:0000256" key="1">
    <source>
        <dbReference type="SAM" id="SignalP"/>
    </source>
</evidence>
<protein>
    <submittedName>
        <fullName evidence="2">Uncharacterized protein</fullName>
    </submittedName>
</protein>
<evidence type="ECO:0000313" key="3">
    <source>
        <dbReference type="Proteomes" id="UP001276150"/>
    </source>
</evidence>